<feature type="compositionally biased region" description="Basic and acidic residues" evidence="1">
    <location>
        <begin position="95"/>
        <end position="105"/>
    </location>
</feature>
<feature type="region of interest" description="Disordered" evidence="1">
    <location>
        <begin position="58"/>
        <end position="105"/>
    </location>
</feature>
<evidence type="ECO:0000256" key="1">
    <source>
        <dbReference type="SAM" id="MobiDB-lite"/>
    </source>
</evidence>
<evidence type="ECO:0000313" key="3">
    <source>
        <dbReference type="Proteomes" id="UP000219565"/>
    </source>
</evidence>
<dbReference type="EMBL" id="OBEG01000008">
    <property type="protein sequence ID" value="SNY89173.1"/>
    <property type="molecule type" value="Genomic_DNA"/>
</dbReference>
<protein>
    <submittedName>
        <fullName evidence="2">Uncharacterized protein</fullName>
    </submittedName>
</protein>
<keyword evidence="3" id="KW-1185">Reference proteome</keyword>
<dbReference type="Proteomes" id="UP000219565">
    <property type="component" value="Unassembled WGS sequence"/>
</dbReference>
<dbReference type="AlphaFoldDB" id="A0A285LXH9"/>
<organism evidence="2 3">
    <name type="scientific">Nocardia amikacinitolerans</name>
    <dbReference type="NCBI Taxonomy" id="756689"/>
    <lineage>
        <taxon>Bacteria</taxon>
        <taxon>Bacillati</taxon>
        <taxon>Actinomycetota</taxon>
        <taxon>Actinomycetes</taxon>
        <taxon>Mycobacteriales</taxon>
        <taxon>Nocardiaceae</taxon>
        <taxon>Nocardia</taxon>
    </lineage>
</organism>
<accession>A0A285LXH9</accession>
<dbReference type="RefSeq" id="WP_097247932.1">
    <property type="nucleotide sequence ID" value="NZ_OBEG01000008.1"/>
</dbReference>
<name>A0A285LXH9_9NOCA</name>
<evidence type="ECO:0000313" key="2">
    <source>
        <dbReference type="EMBL" id="SNY89173.1"/>
    </source>
</evidence>
<reference evidence="2 3" key="1">
    <citation type="submission" date="2017-09" db="EMBL/GenBank/DDBJ databases">
        <authorList>
            <person name="Ehlers B."/>
            <person name="Leendertz F.H."/>
        </authorList>
    </citation>
    <scope>NUCLEOTIDE SEQUENCE [LARGE SCALE GENOMIC DNA]</scope>
    <source>
        <strain evidence="2 3">DSM 45537</strain>
    </source>
</reference>
<sequence>MIGTDGFGVRDRIDARLLALDPDLEPLFAEVEEILCEALAPERVSEWVRLRTRAPRPPADVDWGWRTPRLTGRAPPRMRATQRGPPRPRAPARYDNIEQRIGKRK</sequence>
<proteinExistence type="predicted"/>
<dbReference type="OrthoDB" id="4575107at2"/>
<gene>
    <name evidence="2" type="ORF">SAMN04244553_6179</name>
</gene>